<evidence type="ECO:0000256" key="2">
    <source>
        <dbReference type="ARBA" id="ARBA00022525"/>
    </source>
</evidence>
<dbReference type="CDD" id="cd00054">
    <property type="entry name" value="EGF_CA"/>
    <property type="match status" value="1"/>
</dbReference>
<proteinExistence type="predicted"/>
<feature type="disulfide bond" evidence="12">
    <location>
        <begin position="1323"/>
        <end position="1340"/>
    </location>
</feature>
<keyword evidence="5 15" id="KW-0732">Signal</keyword>
<dbReference type="PROSITE" id="PS50026">
    <property type="entry name" value="EGF_3"/>
    <property type="match status" value="10"/>
</dbReference>
<dbReference type="GO" id="GO:0005509">
    <property type="term" value="F:calcium ion binding"/>
    <property type="evidence" value="ECO:0007669"/>
    <property type="project" value="InterPro"/>
</dbReference>
<dbReference type="SUPFAM" id="SSF57184">
    <property type="entry name" value="Growth factor receptor domain"/>
    <property type="match status" value="2"/>
</dbReference>
<dbReference type="FunFam" id="2.10.25.10:FF:000038">
    <property type="entry name" value="Fibrillin 2"/>
    <property type="match status" value="1"/>
</dbReference>
<evidence type="ECO:0000259" key="17">
    <source>
        <dbReference type="PROSITE" id="PS50993"/>
    </source>
</evidence>
<dbReference type="SMART" id="SM00682">
    <property type="entry name" value="G2F"/>
    <property type="match status" value="1"/>
</dbReference>
<dbReference type="GO" id="GO:0007160">
    <property type="term" value="P:cell-matrix adhesion"/>
    <property type="evidence" value="ECO:0007669"/>
    <property type="project" value="InterPro"/>
</dbReference>
<dbReference type="FunFam" id="2.120.10.30:FF:000241">
    <property type="entry name" value="Low-density lipoprotein receptor-related protein 6"/>
    <property type="match status" value="1"/>
</dbReference>
<keyword evidence="3" id="KW-0272">Extracellular matrix</keyword>
<comment type="caution">
    <text evidence="12">Lacks conserved residue(s) required for the propagation of feature annotation.</text>
</comment>
<organism evidence="19 20">
    <name type="scientific">Hyalella azteca</name>
    <name type="common">Amphipod</name>
    <dbReference type="NCBI Taxonomy" id="294128"/>
    <lineage>
        <taxon>Eukaryota</taxon>
        <taxon>Metazoa</taxon>
        <taxon>Ecdysozoa</taxon>
        <taxon>Arthropoda</taxon>
        <taxon>Crustacea</taxon>
        <taxon>Multicrustacea</taxon>
        <taxon>Malacostraca</taxon>
        <taxon>Eumalacostraca</taxon>
        <taxon>Peracarida</taxon>
        <taxon>Amphipoda</taxon>
        <taxon>Senticaudata</taxon>
        <taxon>Talitrida</taxon>
        <taxon>Talitroidea</taxon>
        <taxon>Hyalellidae</taxon>
        <taxon>Hyalella</taxon>
    </lineage>
</organism>
<feature type="compositionally biased region" description="Pro residues" evidence="14">
    <location>
        <begin position="1021"/>
        <end position="1042"/>
    </location>
</feature>
<evidence type="ECO:0000256" key="14">
    <source>
        <dbReference type="SAM" id="MobiDB-lite"/>
    </source>
</evidence>
<evidence type="ECO:0000259" key="16">
    <source>
        <dbReference type="PROSITE" id="PS50026"/>
    </source>
</evidence>
<evidence type="ECO:0000256" key="5">
    <source>
        <dbReference type="ARBA" id="ARBA00022729"/>
    </source>
</evidence>
<evidence type="ECO:0000256" key="6">
    <source>
        <dbReference type="ARBA" id="ARBA00022737"/>
    </source>
</evidence>
<dbReference type="InterPro" id="IPR018097">
    <property type="entry name" value="EGF_Ca-bd_CS"/>
</dbReference>
<evidence type="ECO:0000256" key="12">
    <source>
        <dbReference type="PROSITE-ProRule" id="PRU00076"/>
    </source>
</evidence>
<dbReference type="InterPro" id="IPR009017">
    <property type="entry name" value="GFP"/>
</dbReference>
<dbReference type="SUPFAM" id="SSF54511">
    <property type="entry name" value="GFP-like"/>
    <property type="match status" value="1"/>
</dbReference>
<feature type="domain" description="EGF-like" evidence="16">
    <location>
        <begin position="573"/>
        <end position="613"/>
    </location>
</feature>
<feature type="disulfide bond" evidence="12">
    <location>
        <begin position="1280"/>
        <end position="1297"/>
    </location>
</feature>
<dbReference type="InterPro" id="IPR052235">
    <property type="entry name" value="Nephronectin_domain"/>
</dbReference>
<dbReference type="KEGG" id="hazt:108672425"/>
<evidence type="ECO:0000256" key="7">
    <source>
        <dbReference type="ARBA" id="ARBA00022837"/>
    </source>
</evidence>
<dbReference type="Proteomes" id="UP000694843">
    <property type="component" value="Unplaced"/>
</dbReference>
<evidence type="ECO:0000256" key="15">
    <source>
        <dbReference type="SAM" id="SignalP"/>
    </source>
</evidence>
<feature type="compositionally biased region" description="Basic and acidic residues" evidence="14">
    <location>
        <begin position="1136"/>
        <end position="1238"/>
    </location>
</feature>
<dbReference type="Gene3D" id="2.10.25.10">
    <property type="entry name" value="Laminin"/>
    <property type="match status" value="10"/>
</dbReference>
<keyword evidence="8" id="KW-0084">Basement membrane</keyword>
<dbReference type="InterPro" id="IPR024731">
    <property type="entry name" value="NELL2-like_EGF"/>
</dbReference>
<protein>
    <submittedName>
        <fullName evidence="20">Nidogen</fullName>
    </submittedName>
</protein>
<dbReference type="GeneID" id="108672425"/>
<feature type="domain" description="EGF-like" evidence="16">
    <location>
        <begin position="666"/>
        <end position="706"/>
    </location>
</feature>
<dbReference type="Pfam" id="PF12947">
    <property type="entry name" value="EGF_3"/>
    <property type="match status" value="2"/>
</dbReference>
<dbReference type="PROSITE" id="PS51220">
    <property type="entry name" value="NIDO"/>
    <property type="match status" value="1"/>
</dbReference>
<comment type="subcellular location">
    <subcellularLocation>
        <location evidence="1">Secreted</location>
        <location evidence="1">Extracellular space</location>
        <location evidence="1">Extracellular matrix</location>
        <location evidence="1">Basement membrane</location>
    </subcellularLocation>
</comment>
<keyword evidence="6" id="KW-0677">Repeat</keyword>
<keyword evidence="9" id="KW-0130">Cell adhesion</keyword>
<evidence type="ECO:0000256" key="1">
    <source>
        <dbReference type="ARBA" id="ARBA00004302"/>
    </source>
</evidence>
<keyword evidence="2" id="KW-0964">Secreted</keyword>
<keyword evidence="10 12" id="KW-1015">Disulfide bond</keyword>
<dbReference type="PROSITE" id="PS01187">
    <property type="entry name" value="EGF_CA"/>
    <property type="match status" value="1"/>
</dbReference>
<feature type="disulfide bond" evidence="12">
    <location>
        <begin position="1409"/>
        <end position="1426"/>
    </location>
</feature>
<evidence type="ECO:0000259" key="18">
    <source>
        <dbReference type="PROSITE" id="PS51220"/>
    </source>
</evidence>
<feature type="disulfide bond" evidence="12">
    <location>
        <begin position="1365"/>
        <end position="1382"/>
    </location>
</feature>
<feature type="domain" description="Nidogen G2 beta-barrel" evidence="17">
    <location>
        <begin position="306"/>
        <end position="531"/>
    </location>
</feature>
<accession>A0A8B7NPE5</accession>
<feature type="domain" description="EGF-like" evidence="16">
    <location>
        <begin position="1399"/>
        <end position="1440"/>
    </location>
</feature>
<dbReference type="Gene3D" id="2.120.10.30">
    <property type="entry name" value="TolB, C-terminal domain"/>
    <property type="match status" value="1"/>
</dbReference>
<reference evidence="20" key="1">
    <citation type="submission" date="2025-08" db="UniProtKB">
        <authorList>
            <consortium name="RefSeq"/>
        </authorList>
    </citation>
    <scope>IDENTIFICATION</scope>
    <source>
        <tissue evidence="20">Whole organism</tissue>
    </source>
</reference>
<dbReference type="InterPro" id="IPR001881">
    <property type="entry name" value="EGF-like_Ca-bd_dom"/>
</dbReference>
<evidence type="ECO:0000313" key="20">
    <source>
        <dbReference type="RefSeq" id="XP_018015563.2"/>
    </source>
</evidence>
<dbReference type="SMART" id="SM00181">
    <property type="entry name" value="EGF"/>
    <property type="match status" value="12"/>
</dbReference>
<keyword evidence="7" id="KW-0106">Calcium</keyword>
<feature type="region of interest" description="Disordered" evidence="14">
    <location>
        <begin position="1118"/>
        <end position="1262"/>
    </location>
</feature>
<evidence type="ECO:0000256" key="10">
    <source>
        <dbReference type="ARBA" id="ARBA00023157"/>
    </source>
</evidence>
<dbReference type="Pfam" id="PF00058">
    <property type="entry name" value="Ldl_recept_b"/>
    <property type="match status" value="3"/>
</dbReference>
<dbReference type="GO" id="GO:0005604">
    <property type="term" value="C:basement membrane"/>
    <property type="evidence" value="ECO:0007669"/>
    <property type="project" value="UniProtKB-SubCell"/>
</dbReference>
<dbReference type="InterPro" id="IPR000033">
    <property type="entry name" value="LDLR_classB_rpt"/>
</dbReference>
<gene>
    <name evidence="20" type="primary">LOC108672425</name>
</gene>
<feature type="repeat" description="LDL-receptor class B" evidence="13">
    <location>
        <begin position="1622"/>
        <end position="1666"/>
    </location>
</feature>
<keyword evidence="4 12" id="KW-0245">EGF-like domain</keyword>
<dbReference type="PROSITE" id="PS01186">
    <property type="entry name" value="EGF_2"/>
    <property type="match status" value="7"/>
</dbReference>
<evidence type="ECO:0000313" key="19">
    <source>
        <dbReference type="Proteomes" id="UP000694843"/>
    </source>
</evidence>
<feature type="repeat" description="LDL-receptor class B" evidence="13">
    <location>
        <begin position="1579"/>
        <end position="1621"/>
    </location>
</feature>
<dbReference type="PANTHER" id="PTHR24050">
    <property type="entry name" value="PA14 DOMAIN-CONTAINING PROTEIN"/>
    <property type="match status" value="1"/>
</dbReference>
<evidence type="ECO:0000256" key="8">
    <source>
        <dbReference type="ARBA" id="ARBA00022869"/>
    </source>
</evidence>
<feature type="domain" description="EGF-like" evidence="16">
    <location>
        <begin position="1313"/>
        <end position="1354"/>
    </location>
</feature>
<dbReference type="SUPFAM" id="SSF63825">
    <property type="entry name" value="YWTD domain"/>
    <property type="match status" value="1"/>
</dbReference>
<evidence type="ECO:0000256" key="13">
    <source>
        <dbReference type="PROSITE-ProRule" id="PRU00461"/>
    </source>
</evidence>
<dbReference type="InterPro" id="IPR000152">
    <property type="entry name" value="EGF-type_Asp/Asn_hydroxyl_site"/>
</dbReference>
<feature type="domain" description="EGF-like" evidence="16">
    <location>
        <begin position="710"/>
        <end position="750"/>
    </location>
</feature>
<dbReference type="SMART" id="SM00135">
    <property type="entry name" value="LY"/>
    <property type="match status" value="4"/>
</dbReference>
<dbReference type="SMART" id="SM00539">
    <property type="entry name" value="NIDO"/>
    <property type="match status" value="1"/>
</dbReference>
<sequence>MEAFKTLLVLLMATTATLALPYTRLYTHGDSWGDQSLPPADEVSSLEVQLRVPFVFYKASYSSLFVNMNGFISFLTEIPSFFNVQFPLDYPIIAALYSDIDTTGSGTVSYRETTDPLTVSRLKSELAAYFSAAANFNPTGVFIATWDGVSGHKLKPKKTNTFQIILATDGHESYVVLLYADNGVQWLRGKGKNPSLPDALAQAGFISGDGRMKLLKGSGQDQARNLDKWSNIGEPGVWVFRVGQIEPTENIAEPDMTTPRSEDASCSEGGLMCHSSASCMDYNEGFCCKCPPDTFGNGINCVKSVEPLRVTGRVTGSLNGVTLDEADLHSYVLTAEGRTYTAVSRVPKTQGFDMQTLTPIGTGITWLFARPTEDVPNGFTLTGGILNRTVTLDFPQTGHSASVQQTFLGLDVFENVEVNTFLAGTLPNIPDESKIEVLPFVEEYTRVQPGRLRAKSSRVFRLQGQELETPYQVETTIDYDECRYLAPHESPATLRLKVAENMFIQYDAPEKIVRFALSSTVGPLSQEDPCIRGRELCGPNSECVVDGDTFRCACNRGYEQVFDPALNAATCLDKDECGTGRHQCDVNAECYNTQGSYACTCHHGYSGDGYRCHSDVSCETAGCDPRATCSIENGQPRCACPTPLTGDGRHCEPAHGSSHSGSQILGSEKCGSTTCGVHSECRFDDTDNSLKCYCRPGYEGDGVTCQLTANSVSCHYAENCSPYGSCQRNQEGDYFCECLPGFTGDGYTCNLDAPFNRVDSNFPSENIVPVPIDKIPDYVLGADYSNLPVVFENNPYDGFGPFPIPTDDEHPQARPEVVYDPYYGTPDAHGNIYPLAPQVSNASAQGVRGNHAPVGVDFDDESLRPAISIAVPDVPAPYLPPQPPQDSLPRYDPRFGGVPPYDTAEAGEPICTLGTCFCPPGHKFNKFTGKCHPHSYDGSSHSAGDQLDQRPQPYCGHAKCLCPAGWAYDPRFNVCERATSDHDERPAPDCDGKFPCACPDGFYYHFPHNTCEPQHERQPSFPQPSFPQPSFPQPSIPQPYGPPYEAGKAGDDLHGLPQYPDYSLGNVLDEGRPVPECRGSPLSCICPLGFVFRGLGRTCYPANSPNYNYGIKGGGTRDYFNSDGQRQNGARFPDPYPDHNDRGRHDDRYPDHDDRGRHADPYSDHDDLGRHDDPYSDHDDRGRHDDRYPDHDDRGRHDDPYPDHDDRGRHDFPYPDHDDRGRHADPYQDHDDRGRHDDQDIDHEDPGRYPVFPSGYAPGRPLHHKQDSLLELSCDGEAVCHDYAACVYEPHIDLHVCRCNPGFVGDGFTCIRQDFSCDKVNICHVNAQCLHDDLEMRSVCVCISGYVGDGTVCTPEDDCNSLRDCDLNAQCGYDDATQRYRCSCNPGYLGDGRSCVPSPDSNCNIINDCHHHADCVFDTVALTHRCQCRPGYEGDGKFCSELQLNCKILQNCGQFARCIEFAPRDFRCMCQQGYTGDGYYCQPTQSCQQNPSMCHTQAACQPDPVSSLGFSCQCQRGFIGDGFSCMGADVDCFAGRYYWTDVRTSTIRSCNYDGTERKPVVSMGIIGSPEDVAVDWISRNIYWTDSGNDEIVASSIEGGLRRTVVTGDLVNPRGIAVHPGRGLLFWTDWNREGPKIESSGLDGSYRRVLVDKDIQLPNSLVVDFETSTLCWADAGVNKIECVGVNGHDRRTVIRGPKYPFGLTLHLHHFYYTDWTEAFSLTLYLHHFYYTDWTDPETCPPVSNACQANRGGCPDDMLCLPNTSGGRTCACPSNPPVAADQYQGCTDIVL</sequence>
<dbReference type="SUPFAM" id="SSF57196">
    <property type="entry name" value="EGF/Laminin"/>
    <property type="match status" value="1"/>
</dbReference>
<evidence type="ECO:0000256" key="4">
    <source>
        <dbReference type="ARBA" id="ARBA00022536"/>
    </source>
</evidence>
<keyword evidence="19" id="KW-1185">Reference proteome</keyword>
<feature type="domain" description="EGF-like" evidence="16">
    <location>
        <begin position="1483"/>
        <end position="1524"/>
    </location>
</feature>
<dbReference type="PROSITE" id="PS50993">
    <property type="entry name" value="NIDOGEN_G2"/>
    <property type="match status" value="1"/>
</dbReference>
<feature type="region of interest" description="Disordered" evidence="14">
    <location>
        <begin position="1014"/>
        <end position="1056"/>
    </location>
</feature>
<dbReference type="InterPro" id="IPR009030">
    <property type="entry name" value="Growth_fac_rcpt_cys_sf"/>
</dbReference>
<feature type="disulfide bond" evidence="12">
    <location>
        <begin position="675"/>
        <end position="692"/>
    </location>
</feature>
<dbReference type="PANTHER" id="PTHR24050:SF28">
    <property type="entry name" value="UROMODULIN-LIKE"/>
    <property type="match status" value="1"/>
</dbReference>
<evidence type="ECO:0000256" key="11">
    <source>
        <dbReference type="ARBA" id="ARBA00023180"/>
    </source>
</evidence>
<dbReference type="PROSITE" id="PS00010">
    <property type="entry name" value="ASX_HYDROXYL"/>
    <property type="match status" value="1"/>
</dbReference>
<dbReference type="InterPro" id="IPR006605">
    <property type="entry name" value="G2_nidogen/fibulin_G2F"/>
</dbReference>
<dbReference type="OrthoDB" id="6375837at2759"/>
<keyword evidence="11" id="KW-0325">Glycoprotein</keyword>
<dbReference type="InterPro" id="IPR011042">
    <property type="entry name" value="6-blade_b-propeller_TolB-like"/>
</dbReference>
<feature type="signal peptide" evidence="15">
    <location>
        <begin position="1"/>
        <end position="19"/>
    </location>
</feature>
<feature type="domain" description="EGF-like" evidence="16">
    <location>
        <begin position="1442"/>
        <end position="1482"/>
    </location>
</feature>
<evidence type="ECO:0000256" key="9">
    <source>
        <dbReference type="ARBA" id="ARBA00022889"/>
    </source>
</evidence>
<name>A0A8B7NPE5_HYAAZ</name>
<feature type="domain" description="EGF-like" evidence="16">
    <location>
        <begin position="1355"/>
        <end position="1396"/>
    </location>
</feature>
<feature type="domain" description="EGF-like" evidence="16">
    <location>
        <begin position="614"/>
        <end position="652"/>
    </location>
</feature>
<feature type="repeat" description="LDL-receptor class B" evidence="13">
    <location>
        <begin position="1535"/>
        <end position="1578"/>
    </location>
</feature>
<dbReference type="InterPro" id="IPR000742">
    <property type="entry name" value="EGF"/>
</dbReference>
<dbReference type="Pfam" id="PF06119">
    <property type="entry name" value="NIDO"/>
    <property type="match status" value="1"/>
</dbReference>
<dbReference type="RefSeq" id="XP_018015563.2">
    <property type="nucleotide sequence ID" value="XM_018160074.2"/>
</dbReference>
<dbReference type="Pfam" id="PF07474">
    <property type="entry name" value="G2F"/>
    <property type="match status" value="1"/>
</dbReference>
<dbReference type="Gene3D" id="2.40.155.10">
    <property type="entry name" value="Green fluorescent protein"/>
    <property type="match status" value="1"/>
</dbReference>
<dbReference type="PROSITE" id="PS51120">
    <property type="entry name" value="LDLRB"/>
    <property type="match status" value="3"/>
</dbReference>
<dbReference type="OMA" id="GVHIPEC"/>
<feature type="chain" id="PRO_5037318067" evidence="15">
    <location>
        <begin position="20"/>
        <end position="1789"/>
    </location>
</feature>
<dbReference type="InterPro" id="IPR003886">
    <property type="entry name" value="NIDO_dom"/>
</dbReference>
<feature type="domain" description="NIDO" evidence="18">
    <location>
        <begin position="95"/>
        <end position="245"/>
    </location>
</feature>
<evidence type="ECO:0000256" key="3">
    <source>
        <dbReference type="ARBA" id="ARBA00022530"/>
    </source>
</evidence>
<dbReference type="SMART" id="SM00179">
    <property type="entry name" value="EGF_CA"/>
    <property type="match status" value="4"/>
</dbReference>
<feature type="domain" description="EGF-like" evidence="16">
    <location>
        <begin position="1270"/>
        <end position="1309"/>
    </location>
</feature>